<dbReference type="OrthoDB" id="4135299at2759"/>
<dbReference type="PROSITE" id="PS50175">
    <property type="entry name" value="ASP_PROT_RETROV"/>
    <property type="match status" value="1"/>
</dbReference>
<dbReference type="RefSeq" id="XP_007723963.1">
    <property type="nucleotide sequence ID" value="XM_007725773.1"/>
</dbReference>
<name>W9Y570_9EURO</name>
<dbReference type="HOGENOM" id="CLU_109441_0_0_1"/>
<comment type="caution">
    <text evidence="4">The sequence shown here is derived from an EMBL/GenBank/DDBJ whole genome shotgun (WGS) entry which is preliminary data.</text>
</comment>
<sequence length="216" mass="24211">MAAVKVHNARTRSSRLHKGSQHNEKLNKDNLMLLRRYGASLLLRQRCQNTDGLDRSHGCMPSALLRKDLRDGGRRTPNAFVALMFIHLNPSEIFEPGDPQPTITPRRVLLDTGADFNLISHGAVTELSLTKQPYEGRVHSIGGSATFNGTLPLQWHFRSPLSTSSCSLLLHRAPFNVLAAGEEAMFDCIIGRQWIDENWTEFIALVEMNRQRATLA</sequence>
<organism evidence="4 5">
    <name type="scientific">Capronia coronata CBS 617.96</name>
    <dbReference type="NCBI Taxonomy" id="1182541"/>
    <lineage>
        <taxon>Eukaryota</taxon>
        <taxon>Fungi</taxon>
        <taxon>Dikarya</taxon>
        <taxon>Ascomycota</taxon>
        <taxon>Pezizomycotina</taxon>
        <taxon>Eurotiomycetes</taxon>
        <taxon>Chaetothyriomycetidae</taxon>
        <taxon>Chaetothyriales</taxon>
        <taxon>Herpotrichiellaceae</taxon>
        <taxon>Capronia</taxon>
    </lineage>
</organism>
<feature type="region of interest" description="Disordered" evidence="2">
    <location>
        <begin position="1"/>
        <end position="27"/>
    </location>
</feature>
<feature type="domain" description="Peptidase A2" evidence="3">
    <location>
        <begin position="106"/>
        <end position="182"/>
    </location>
</feature>
<dbReference type="GO" id="GO:0004190">
    <property type="term" value="F:aspartic-type endopeptidase activity"/>
    <property type="evidence" value="ECO:0007669"/>
    <property type="project" value="InterPro"/>
</dbReference>
<dbReference type="CDD" id="cd00303">
    <property type="entry name" value="retropepsin_like"/>
    <property type="match status" value="1"/>
</dbReference>
<accession>W9Y570</accession>
<gene>
    <name evidence="4" type="ORF">A1O1_04884</name>
</gene>
<dbReference type="AlphaFoldDB" id="W9Y570"/>
<proteinExistence type="predicted"/>
<feature type="non-terminal residue" evidence="4">
    <location>
        <position position="216"/>
    </location>
</feature>
<evidence type="ECO:0000259" key="3">
    <source>
        <dbReference type="PROSITE" id="PS50175"/>
    </source>
</evidence>
<dbReference type="EMBL" id="AMWN01000004">
    <property type="protein sequence ID" value="EXJ87957.1"/>
    <property type="molecule type" value="Genomic_DNA"/>
</dbReference>
<feature type="compositionally biased region" description="Basic residues" evidence="2">
    <location>
        <begin position="7"/>
        <end position="20"/>
    </location>
</feature>
<keyword evidence="5" id="KW-1185">Reference proteome</keyword>
<evidence type="ECO:0000313" key="5">
    <source>
        <dbReference type="Proteomes" id="UP000019484"/>
    </source>
</evidence>
<dbReference type="Gene3D" id="2.40.70.10">
    <property type="entry name" value="Acid Proteases"/>
    <property type="match status" value="1"/>
</dbReference>
<dbReference type="Proteomes" id="UP000019484">
    <property type="component" value="Unassembled WGS sequence"/>
</dbReference>
<reference evidence="4 5" key="1">
    <citation type="submission" date="2013-03" db="EMBL/GenBank/DDBJ databases">
        <title>The Genome Sequence of Capronia coronata CBS 617.96.</title>
        <authorList>
            <consortium name="The Broad Institute Genomics Platform"/>
            <person name="Cuomo C."/>
            <person name="de Hoog S."/>
            <person name="Gorbushina A."/>
            <person name="Walker B."/>
            <person name="Young S.K."/>
            <person name="Zeng Q."/>
            <person name="Gargeya S."/>
            <person name="Fitzgerald M."/>
            <person name="Haas B."/>
            <person name="Abouelleil A."/>
            <person name="Allen A.W."/>
            <person name="Alvarado L."/>
            <person name="Arachchi H.M."/>
            <person name="Berlin A.M."/>
            <person name="Chapman S.B."/>
            <person name="Gainer-Dewar J."/>
            <person name="Goldberg J."/>
            <person name="Griggs A."/>
            <person name="Gujja S."/>
            <person name="Hansen M."/>
            <person name="Howarth C."/>
            <person name="Imamovic A."/>
            <person name="Ireland A."/>
            <person name="Larimer J."/>
            <person name="McCowan C."/>
            <person name="Murphy C."/>
            <person name="Pearson M."/>
            <person name="Poon T.W."/>
            <person name="Priest M."/>
            <person name="Roberts A."/>
            <person name="Saif S."/>
            <person name="Shea T."/>
            <person name="Sisk P."/>
            <person name="Sykes S."/>
            <person name="Wortman J."/>
            <person name="Nusbaum C."/>
            <person name="Birren B."/>
        </authorList>
    </citation>
    <scope>NUCLEOTIDE SEQUENCE [LARGE SCALE GENOMIC DNA]</scope>
    <source>
        <strain evidence="4 5">CBS 617.96</strain>
    </source>
</reference>
<evidence type="ECO:0000256" key="1">
    <source>
        <dbReference type="ARBA" id="ARBA00022801"/>
    </source>
</evidence>
<evidence type="ECO:0000313" key="4">
    <source>
        <dbReference type="EMBL" id="EXJ87957.1"/>
    </source>
</evidence>
<dbReference type="InterPro" id="IPR001995">
    <property type="entry name" value="Peptidase_A2_cat"/>
</dbReference>
<keyword evidence="1" id="KW-0378">Hydrolase</keyword>
<dbReference type="GO" id="GO:0006508">
    <property type="term" value="P:proteolysis"/>
    <property type="evidence" value="ECO:0007669"/>
    <property type="project" value="InterPro"/>
</dbReference>
<dbReference type="InterPro" id="IPR021109">
    <property type="entry name" value="Peptidase_aspartic_dom_sf"/>
</dbReference>
<protein>
    <recommendedName>
        <fullName evidence="3">Peptidase A2 domain-containing protein</fullName>
    </recommendedName>
</protein>
<dbReference type="GeneID" id="19159762"/>
<evidence type="ECO:0000256" key="2">
    <source>
        <dbReference type="SAM" id="MobiDB-lite"/>
    </source>
</evidence>
<dbReference type="SUPFAM" id="SSF50630">
    <property type="entry name" value="Acid proteases"/>
    <property type="match status" value="1"/>
</dbReference>